<dbReference type="Pfam" id="PF10604">
    <property type="entry name" value="Polyketide_cyc2"/>
    <property type="match status" value="1"/>
</dbReference>
<name>A0ABW3Y662_9ACTN</name>
<dbReference type="CDD" id="cd07820">
    <property type="entry name" value="SRPBCC_3"/>
    <property type="match status" value="1"/>
</dbReference>
<dbReference type="InterPro" id="IPR019587">
    <property type="entry name" value="Polyketide_cyclase/dehydratase"/>
</dbReference>
<sequence>MPRIDLVTVVPASPDSVFAACLDVGVHTVSMGTSGERAIDGVTSGCLGPGQTVTWQARHFGLPWRMTVQITEYEAPHRFVDEQVDGPFRRWRHEHMLNPDPDDPTKTVMHDVVDFAAPGGPAGALVAAVVLRPYLQRLIGRRNRFLAHSLAG</sequence>
<dbReference type="Gene3D" id="3.30.530.20">
    <property type="match status" value="1"/>
</dbReference>
<gene>
    <name evidence="1" type="ORF">ACFQ4H_02370</name>
</gene>
<evidence type="ECO:0000313" key="1">
    <source>
        <dbReference type="EMBL" id="MFD1319929.1"/>
    </source>
</evidence>
<dbReference type="RefSeq" id="WP_377566400.1">
    <property type="nucleotide sequence ID" value="NZ_JBHTMP010000002.1"/>
</dbReference>
<dbReference type="Proteomes" id="UP001597260">
    <property type="component" value="Unassembled WGS sequence"/>
</dbReference>
<keyword evidence="2" id="KW-1185">Reference proteome</keyword>
<reference evidence="2" key="1">
    <citation type="journal article" date="2019" name="Int. J. Syst. Evol. Microbiol.">
        <title>The Global Catalogue of Microorganisms (GCM) 10K type strain sequencing project: providing services to taxonomists for standard genome sequencing and annotation.</title>
        <authorList>
            <consortium name="The Broad Institute Genomics Platform"/>
            <consortium name="The Broad Institute Genome Sequencing Center for Infectious Disease"/>
            <person name="Wu L."/>
            <person name="Ma J."/>
        </authorList>
    </citation>
    <scope>NUCLEOTIDE SEQUENCE [LARGE SCALE GENOMIC DNA]</scope>
    <source>
        <strain evidence="2">JCM 31037</strain>
    </source>
</reference>
<protein>
    <submittedName>
        <fullName evidence="1">SRPBCC family protein</fullName>
    </submittedName>
</protein>
<dbReference type="EMBL" id="JBHTMP010000002">
    <property type="protein sequence ID" value="MFD1319929.1"/>
    <property type="molecule type" value="Genomic_DNA"/>
</dbReference>
<organism evidence="1 2">
    <name type="scientific">Micromonospora sonneratiae</name>
    <dbReference type="NCBI Taxonomy" id="1184706"/>
    <lineage>
        <taxon>Bacteria</taxon>
        <taxon>Bacillati</taxon>
        <taxon>Actinomycetota</taxon>
        <taxon>Actinomycetes</taxon>
        <taxon>Micromonosporales</taxon>
        <taxon>Micromonosporaceae</taxon>
        <taxon>Micromonospora</taxon>
    </lineage>
</organism>
<evidence type="ECO:0000313" key="2">
    <source>
        <dbReference type="Proteomes" id="UP001597260"/>
    </source>
</evidence>
<dbReference type="SUPFAM" id="SSF55961">
    <property type="entry name" value="Bet v1-like"/>
    <property type="match status" value="1"/>
</dbReference>
<dbReference type="InterPro" id="IPR023393">
    <property type="entry name" value="START-like_dom_sf"/>
</dbReference>
<accession>A0ABW3Y662</accession>
<proteinExistence type="predicted"/>
<comment type="caution">
    <text evidence="1">The sequence shown here is derived from an EMBL/GenBank/DDBJ whole genome shotgun (WGS) entry which is preliminary data.</text>
</comment>